<keyword evidence="5" id="KW-1015">Disulfide bond</keyword>
<gene>
    <name evidence="11" type="ORF">GCM10022278_36490</name>
</gene>
<dbReference type="Gene3D" id="3.40.30.10">
    <property type="entry name" value="Glutaredoxin"/>
    <property type="match status" value="1"/>
</dbReference>
<evidence type="ECO:0000256" key="3">
    <source>
        <dbReference type="ARBA" id="ARBA00022729"/>
    </source>
</evidence>
<keyword evidence="4 7" id="KW-0574">Periplasm</keyword>
<reference evidence="12" key="1">
    <citation type="journal article" date="2019" name="Int. J. Syst. Evol. Microbiol.">
        <title>The Global Catalogue of Microorganisms (GCM) 10K type strain sequencing project: providing services to taxonomists for standard genome sequencing and annotation.</title>
        <authorList>
            <consortium name="The Broad Institute Genomics Platform"/>
            <consortium name="The Broad Institute Genome Sequencing Center for Infectious Disease"/>
            <person name="Wu L."/>
            <person name="Ma J."/>
        </authorList>
    </citation>
    <scope>NUCLEOTIDE SEQUENCE [LARGE SCALE GENOMIC DNA]</scope>
    <source>
        <strain evidence="12">JCM 17555</strain>
    </source>
</reference>
<evidence type="ECO:0000259" key="10">
    <source>
        <dbReference type="Pfam" id="PF13098"/>
    </source>
</evidence>
<dbReference type="InterPro" id="IPR012336">
    <property type="entry name" value="Thioredoxin-like_fold"/>
</dbReference>
<dbReference type="Pfam" id="PF13098">
    <property type="entry name" value="Thioredoxin_2"/>
    <property type="match status" value="1"/>
</dbReference>
<dbReference type="EMBL" id="BAABBO010000019">
    <property type="protein sequence ID" value="GAA3976323.1"/>
    <property type="molecule type" value="Genomic_DNA"/>
</dbReference>
<evidence type="ECO:0000256" key="7">
    <source>
        <dbReference type="RuleBase" id="RU364038"/>
    </source>
</evidence>
<accession>A0ABP7Q4V7</accession>
<dbReference type="PANTHER" id="PTHR35272:SF3">
    <property type="entry name" value="THIOL:DISULFIDE INTERCHANGE PROTEIN DSBC"/>
    <property type="match status" value="1"/>
</dbReference>
<evidence type="ECO:0000313" key="11">
    <source>
        <dbReference type="EMBL" id="GAA3976323.1"/>
    </source>
</evidence>
<keyword evidence="6 7" id="KW-0676">Redox-active center</keyword>
<dbReference type="Gene3D" id="3.10.450.70">
    <property type="entry name" value="Disulphide bond isomerase, DsbC/G, N-terminal"/>
    <property type="match status" value="1"/>
</dbReference>
<comment type="function">
    <text evidence="7">Required for disulfide bond formation in some periplasmic proteins. Acts by transferring its disulfide bond to other proteins and is reduced in the process.</text>
</comment>
<dbReference type="Proteomes" id="UP001501337">
    <property type="component" value="Unassembled WGS sequence"/>
</dbReference>
<name>A0ABP7Q4V7_9GAMM</name>
<feature type="domain" description="Disulphide bond isomerase DsbC/G N-terminal" evidence="9">
    <location>
        <begin position="60"/>
        <end position="129"/>
    </location>
</feature>
<evidence type="ECO:0000256" key="6">
    <source>
        <dbReference type="ARBA" id="ARBA00023284"/>
    </source>
</evidence>
<dbReference type="SUPFAM" id="SSF54423">
    <property type="entry name" value="DsbC/DsbG N-terminal domain-like"/>
    <property type="match status" value="1"/>
</dbReference>
<dbReference type="InterPro" id="IPR051470">
    <property type="entry name" value="Thiol:disulfide_interchange"/>
</dbReference>
<evidence type="ECO:0000256" key="5">
    <source>
        <dbReference type="ARBA" id="ARBA00023157"/>
    </source>
</evidence>
<dbReference type="SUPFAM" id="SSF52833">
    <property type="entry name" value="Thioredoxin-like"/>
    <property type="match status" value="1"/>
</dbReference>
<protein>
    <recommendedName>
        <fullName evidence="7">Thiol:disulfide interchange protein</fullName>
    </recommendedName>
</protein>
<dbReference type="InterPro" id="IPR009094">
    <property type="entry name" value="DiS-bond_isomerase_DsbC/G_N_sf"/>
</dbReference>
<feature type="region of interest" description="Disordered" evidence="8">
    <location>
        <begin position="42"/>
        <end position="63"/>
    </location>
</feature>
<comment type="caution">
    <text evidence="11">The sequence shown here is derived from an EMBL/GenBank/DDBJ whole genome shotgun (WGS) entry which is preliminary data.</text>
</comment>
<keyword evidence="3 7" id="KW-0732">Signal</keyword>
<keyword evidence="12" id="KW-1185">Reference proteome</keyword>
<evidence type="ECO:0000256" key="1">
    <source>
        <dbReference type="ARBA" id="ARBA00004418"/>
    </source>
</evidence>
<evidence type="ECO:0000313" key="12">
    <source>
        <dbReference type="Proteomes" id="UP001501337"/>
    </source>
</evidence>
<sequence length="282" mass="30111">MSTLSPLSISSLINSRYVLRLACLSFAVGGLNAGLVSAAEEQKSGHSQAPALPEQSGEMQADEEAAIRSRLMSAVPGLEVARISISPIPNVYEIETANQQLLYVSASGDYFIAGDIFKLEEGRIVNLAEERRESARAEAIASVPQTDKVVFKPEGEPRAVVNVFTDVDCGYCRKLHQEVPALLKQGIQVNYLAFPRAGVGSSSYDKLVAVWCADDRLEAMNQAKAGKSVPLKQCTNGVASQYDLGGKIGISGTPAIVLDDGRLIPGYLPADMLTQNLGLSKL</sequence>
<evidence type="ECO:0000256" key="8">
    <source>
        <dbReference type="SAM" id="MobiDB-lite"/>
    </source>
</evidence>
<dbReference type="InterPro" id="IPR018950">
    <property type="entry name" value="DiS-bond_isomerase_DsbC/G_N"/>
</dbReference>
<dbReference type="InterPro" id="IPR033954">
    <property type="entry name" value="DiS-bond_Isoase_DsbC/G"/>
</dbReference>
<dbReference type="PANTHER" id="PTHR35272">
    <property type="entry name" value="THIOL:DISULFIDE INTERCHANGE PROTEIN DSBC-RELATED"/>
    <property type="match status" value="1"/>
</dbReference>
<dbReference type="InterPro" id="IPR036249">
    <property type="entry name" value="Thioredoxin-like_sf"/>
</dbReference>
<dbReference type="Pfam" id="PF10411">
    <property type="entry name" value="DsbC_N"/>
    <property type="match status" value="1"/>
</dbReference>
<organism evidence="11 12">
    <name type="scientific">Allohahella marinimesophila</name>
    <dbReference type="NCBI Taxonomy" id="1054972"/>
    <lineage>
        <taxon>Bacteria</taxon>
        <taxon>Pseudomonadati</taxon>
        <taxon>Pseudomonadota</taxon>
        <taxon>Gammaproteobacteria</taxon>
        <taxon>Oceanospirillales</taxon>
        <taxon>Hahellaceae</taxon>
        <taxon>Allohahella</taxon>
    </lineage>
</organism>
<dbReference type="CDD" id="cd03020">
    <property type="entry name" value="DsbA_DsbC_DsbG"/>
    <property type="match status" value="1"/>
</dbReference>
<evidence type="ECO:0000256" key="2">
    <source>
        <dbReference type="ARBA" id="ARBA00009813"/>
    </source>
</evidence>
<evidence type="ECO:0000259" key="9">
    <source>
        <dbReference type="Pfam" id="PF10411"/>
    </source>
</evidence>
<proteinExistence type="inferred from homology"/>
<comment type="similarity">
    <text evidence="2 7">Belongs to the thioredoxin family. DsbC subfamily.</text>
</comment>
<feature type="domain" description="Thioredoxin-like fold" evidence="10">
    <location>
        <begin position="155"/>
        <end position="275"/>
    </location>
</feature>
<comment type="subcellular location">
    <subcellularLocation>
        <location evidence="1 7">Periplasm</location>
    </subcellularLocation>
</comment>
<evidence type="ECO:0000256" key="4">
    <source>
        <dbReference type="ARBA" id="ARBA00022764"/>
    </source>
</evidence>